<protein>
    <submittedName>
        <fullName evidence="7">Zinc transport system ATP-binding protein</fullName>
    </submittedName>
</protein>
<gene>
    <name evidence="7" type="ORF">DES36_10946</name>
</gene>
<dbReference type="InterPro" id="IPR003593">
    <property type="entry name" value="AAA+_ATPase"/>
</dbReference>
<dbReference type="SMART" id="SM00382">
    <property type="entry name" value="AAA"/>
    <property type="match status" value="1"/>
</dbReference>
<proteinExistence type="inferred from homology"/>
<keyword evidence="3" id="KW-0547">Nucleotide-binding</keyword>
<dbReference type="AlphaFoldDB" id="A0A366I8M0"/>
<organism evidence="7 8">
    <name type="scientific">Alkalibaculum bacchi</name>
    <dbReference type="NCBI Taxonomy" id="645887"/>
    <lineage>
        <taxon>Bacteria</taxon>
        <taxon>Bacillati</taxon>
        <taxon>Bacillota</taxon>
        <taxon>Clostridia</taxon>
        <taxon>Eubacteriales</taxon>
        <taxon>Eubacteriaceae</taxon>
        <taxon>Alkalibaculum</taxon>
    </lineage>
</organism>
<name>A0A366I8M0_9FIRM</name>
<dbReference type="Proteomes" id="UP000253490">
    <property type="component" value="Unassembled WGS sequence"/>
</dbReference>
<dbReference type="InterPro" id="IPR027417">
    <property type="entry name" value="P-loop_NTPase"/>
</dbReference>
<evidence type="ECO:0000256" key="5">
    <source>
        <dbReference type="SAM" id="MobiDB-lite"/>
    </source>
</evidence>
<feature type="domain" description="ABC transporter" evidence="6">
    <location>
        <begin position="4"/>
        <end position="240"/>
    </location>
</feature>
<dbReference type="Pfam" id="PF00005">
    <property type="entry name" value="ABC_tran"/>
    <property type="match status" value="1"/>
</dbReference>
<feature type="compositionally biased region" description="Basic and acidic residues" evidence="5">
    <location>
        <begin position="240"/>
        <end position="251"/>
    </location>
</feature>
<dbReference type="FunFam" id="3.40.50.300:FF:000134">
    <property type="entry name" value="Iron-enterobactin ABC transporter ATP-binding protein"/>
    <property type="match status" value="1"/>
</dbReference>
<dbReference type="InterPro" id="IPR017871">
    <property type="entry name" value="ABC_transporter-like_CS"/>
</dbReference>
<dbReference type="EMBL" id="QNRX01000009">
    <property type="protein sequence ID" value="RBP63828.1"/>
    <property type="molecule type" value="Genomic_DNA"/>
</dbReference>
<dbReference type="RefSeq" id="WP_113920702.1">
    <property type="nucleotide sequence ID" value="NZ_QNRX01000009.1"/>
</dbReference>
<sequence>MKIIEVNNISFGYSNMPIFSEVDFTINKGDFVAIIGANGSGKSTLLKLVLGELVPSTGQIRLFNEDVQHFKEWSKIGYVPQKGLSSHSNFPATAEEIVMANLFSQIGLLRFPKKEHREKAHTALKQVGMQEYAKELIGNLSGGQLQRVMLARVMVNEPDIMILDEPTTGLDTETIKGLYQWLNKINKEAGLTILMVTHDIANVHQHVSRILCLEEGSLIELNKEQIHHELSHKHKHPKNNKAERIDKNGDI</sequence>
<accession>A0A366I8M0</accession>
<evidence type="ECO:0000256" key="4">
    <source>
        <dbReference type="ARBA" id="ARBA00022840"/>
    </source>
</evidence>
<dbReference type="GO" id="GO:0016887">
    <property type="term" value="F:ATP hydrolysis activity"/>
    <property type="evidence" value="ECO:0007669"/>
    <property type="project" value="InterPro"/>
</dbReference>
<keyword evidence="2" id="KW-0813">Transport</keyword>
<evidence type="ECO:0000313" key="7">
    <source>
        <dbReference type="EMBL" id="RBP63828.1"/>
    </source>
</evidence>
<feature type="region of interest" description="Disordered" evidence="5">
    <location>
        <begin position="229"/>
        <end position="251"/>
    </location>
</feature>
<evidence type="ECO:0000256" key="3">
    <source>
        <dbReference type="ARBA" id="ARBA00022741"/>
    </source>
</evidence>
<evidence type="ECO:0000256" key="2">
    <source>
        <dbReference type="ARBA" id="ARBA00022448"/>
    </source>
</evidence>
<reference evidence="7 8" key="1">
    <citation type="submission" date="2018-06" db="EMBL/GenBank/DDBJ databases">
        <title>Genomic Encyclopedia of Type Strains, Phase IV (KMG-IV): sequencing the most valuable type-strain genomes for metagenomic binning, comparative biology and taxonomic classification.</title>
        <authorList>
            <person name="Goeker M."/>
        </authorList>
    </citation>
    <scope>NUCLEOTIDE SEQUENCE [LARGE SCALE GENOMIC DNA]</scope>
    <source>
        <strain evidence="7 8">DSM 22112</strain>
    </source>
</reference>
<keyword evidence="8" id="KW-1185">Reference proteome</keyword>
<dbReference type="OrthoDB" id="9806726at2"/>
<evidence type="ECO:0000259" key="6">
    <source>
        <dbReference type="PROSITE" id="PS50893"/>
    </source>
</evidence>
<comment type="caution">
    <text evidence="7">The sequence shown here is derived from an EMBL/GenBank/DDBJ whole genome shotgun (WGS) entry which is preliminary data.</text>
</comment>
<dbReference type="PROSITE" id="PS00211">
    <property type="entry name" value="ABC_TRANSPORTER_1"/>
    <property type="match status" value="1"/>
</dbReference>
<dbReference type="InterPro" id="IPR050153">
    <property type="entry name" value="Metal_Ion_Import_ABC"/>
</dbReference>
<dbReference type="PANTHER" id="PTHR42734">
    <property type="entry name" value="METAL TRANSPORT SYSTEM ATP-BINDING PROTEIN TM_0124-RELATED"/>
    <property type="match status" value="1"/>
</dbReference>
<dbReference type="CDD" id="cd03235">
    <property type="entry name" value="ABC_Metallic_Cations"/>
    <property type="match status" value="1"/>
</dbReference>
<comment type="similarity">
    <text evidence="1">Belongs to the ABC transporter superfamily.</text>
</comment>
<keyword evidence="4 7" id="KW-0067">ATP-binding</keyword>
<dbReference type="GO" id="GO:0005524">
    <property type="term" value="F:ATP binding"/>
    <property type="evidence" value="ECO:0007669"/>
    <property type="project" value="UniProtKB-KW"/>
</dbReference>
<dbReference type="SUPFAM" id="SSF52540">
    <property type="entry name" value="P-loop containing nucleoside triphosphate hydrolases"/>
    <property type="match status" value="1"/>
</dbReference>
<evidence type="ECO:0000313" key="8">
    <source>
        <dbReference type="Proteomes" id="UP000253490"/>
    </source>
</evidence>
<evidence type="ECO:0000256" key="1">
    <source>
        <dbReference type="ARBA" id="ARBA00005417"/>
    </source>
</evidence>
<dbReference type="PANTHER" id="PTHR42734:SF17">
    <property type="entry name" value="METAL TRANSPORT SYSTEM ATP-BINDING PROTEIN TM_0124-RELATED"/>
    <property type="match status" value="1"/>
</dbReference>
<dbReference type="PROSITE" id="PS50893">
    <property type="entry name" value="ABC_TRANSPORTER_2"/>
    <property type="match status" value="1"/>
</dbReference>
<dbReference type="Gene3D" id="3.40.50.300">
    <property type="entry name" value="P-loop containing nucleotide triphosphate hydrolases"/>
    <property type="match status" value="1"/>
</dbReference>
<dbReference type="InterPro" id="IPR003439">
    <property type="entry name" value="ABC_transporter-like_ATP-bd"/>
</dbReference>
<feature type="compositionally biased region" description="Basic residues" evidence="5">
    <location>
        <begin position="230"/>
        <end position="239"/>
    </location>
</feature>